<comment type="caution">
    <text evidence="2">The sequence shown here is derived from an EMBL/GenBank/DDBJ whole genome shotgun (WGS) entry which is preliminary data.</text>
</comment>
<organism evidence="2 3">
    <name type="scientific">Cymbomonas tetramitiformis</name>
    <dbReference type="NCBI Taxonomy" id="36881"/>
    <lineage>
        <taxon>Eukaryota</taxon>
        <taxon>Viridiplantae</taxon>
        <taxon>Chlorophyta</taxon>
        <taxon>Pyramimonadophyceae</taxon>
        <taxon>Pyramimonadales</taxon>
        <taxon>Pyramimonadaceae</taxon>
        <taxon>Cymbomonas</taxon>
    </lineage>
</organism>
<protein>
    <submittedName>
        <fullName evidence="2">Uncharacterized protein</fullName>
    </submittedName>
</protein>
<reference evidence="2 3" key="1">
    <citation type="journal article" date="2015" name="Genome Biol. Evol.">
        <title>Comparative Genomics of a Bacterivorous Green Alga Reveals Evolutionary Causalities and Consequences of Phago-Mixotrophic Mode of Nutrition.</title>
        <authorList>
            <person name="Burns J.A."/>
            <person name="Paasch A."/>
            <person name="Narechania A."/>
            <person name="Kim E."/>
        </authorList>
    </citation>
    <scope>NUCLEOTIDE SEQUENCE [LARGE SCALE GENOMIC DNA]</scope>
    <source>
        <strain evidence="2 3">PLY_AMNH</strain>
    </source>
</reference>
<feature type="region of interest" description="Disordered" evidence="1">
    <location>
        <begin position="308"/>
        <end position="391"/>
    </location>
</feature>
<feature type="compositionally biased region" description="Acidic residues" evidence="1">
    <location>
        <begin position="312"/>
        <end position="359"/>
    </location>
</feature>
<name>A0AAE0EN41_9CHLO</name>
<keyword evidence="3" id="KW-1185">Reference proteome</keyword>
<dbReference type="AlphaFoldDB" id="A0AAE0EN41"/>
<feature type="compositionally biased region" description="Basic and acidic residues" evidence="1">
    <location>
        <begin position="360"/>
        <end position="387"/>
    </location>
</feature>
<evidence type="ECO:0000313" key="3">
    <source>
        <dbReference type="Proteomes" id="UP001190700"/>
    </source>
</evidence>
<evidence type="ECO:0000256" key="1">
    <source>
        <dbReference type="SAM" id="MobiDB-lite"/>
    </source>
</evidence>
<accession>A0AAE0EN41</accession>
<dbReference type="EMBL" id="LGRX02035483">
    <property type="protein sequence ID" value="KAK3234653.1"/>
    <property type="molecule type" value="Genomic_DNA"/>
</dbReference>
<sequence>MAGSHINTVDVIVMQISSKFDSLYRIFANDRIYIETLKLANPNVQVDLPESLNTDYTHFTLCNHTNENEGRVSDIPLAWPLDEILALHDNSPIDFYAQENKTTPFDAFVAFLAYLVYQKDSLSGQGVSDLRIEETVMDTISLVPRLKITLGSGRVSLGLMHFHENMRDSDKADEDINYHDEFQLQAYDTTPEFEEAVFSASFVHVCHNEYGAPLLLDLALHDFHGNVIFRTPCFPYVCGPTYSPLILNFLRVAPVARMFSSDDVEQRTKARQVAQTLFAYRSVFDADCFLKDNWRHPTESETMFSFLYSPDNSEDESEGENEAVSEGENEAVSEGEDGDESEGEDGDESEGENGDESEGEDVHESEGEDVHEIEGEDVHEGESEDGHNTNQHIKMFKAYYIGLEKEAYA</sequence>
<dbReference type="Proteomes" id="UP001190700">
    <property type="component" value="Unassembled WGS sequence"/>
</dbReference>
<proteinExistence type="predicted"/>
<evidence type="ECO:0000313" key="2">
    <source>
        <dbReference type="EMBL" id="KAK3234653.1"/>
    </source>
</evidence>
<gene>
    <name evidence="2" type="ORF">CYMTET_55203</name>
</gene>